<evidence type="ECO:0000313" key="2">
    <source>
        <dbReference type="EMBL" id="RBO84584.1"/>
    </source>
</evidence>
<dbReference type="SUPFAM" id="SSF54427">
    <property type="entry name" value="NTF2-like"/>
    <property type="match status" value="1"/>
</dbReference>
<dbReference type="GO" id="GO:0016853">
    <property type="term" value="F:isomerase activity"/>
    <property type="evidence" value="ECO:0007669"/>
    <property type="project" value="UniProtKB-KW"/>
</dbReference>
<accession>A0A366D538</accession>
<proteinExistence type="predicted"/>
<dbReference type="AlphaFoldDB" id="A0A366D538"/>
<comment type="caution">
    <text evidence="2">The sequence shown here is derived from an EMBL/GenBank/DDBJ whole genome shotgun (WGS) entry which is preliminary data.</text>
</comment>
<dbReference type="EMBL" id="QNRE01000016">
    <property type="protein sequence ID" value="RBO84584.1"/>
    <property type="molecule type" value="Genomic_DNA"/>
</dbReference>
<dbReference type="Proteomes" id="UP000252586">
    <property type="component" value="Unassembled WGS sequence"/>
</dbReference>
<evidence type="ECO:0000313" key="3">
    <source>
        <dbReference type="Proteomes" id="UP000252586"/>
    </source>
</evidence>
<protein>
    <submittedName>
        <fullName evidence="2">Ketosteroid isomerase-like protein</fullName>
    </submittedName>
</protein>
<reference evidence="2 3" key="1">
    <citation type="submission" date="2018-06" db="EMBL/GenBank/DDBJ databases">
        <title>Genomic Encyclopedia of Type Strains, Phase IV (KMG-IV): sequencing the most valuable type-strain genomes for metagenomic binning, comparative biology and taxonomic classification.</title>
        <authorList>
            <person name="Goeker M."/>
        </authorList>
    </citation>
    <scope>NUCLEOTIDE SEQUENCE [LARGE SCALE GENOMIC DNA]</scope>
    <source>
        <strain evidence="2 3">DSM 44599</strain>
    </source>
</reference>
<organism evidence="2 3">
    <name type="scientific">Nocardia puris</name>
    <dbReference type="NCBI Taxonomy" id="208602"/>
    <lineage>
        <taxon>Bacteria</taxon>
        <taxon>Bacillati</taxon>
        <taxon>Actinomycetota</taxon>
        <taxon>Actinomycetes</taxon>
        <taxon>Mycobacteriales</taxon>
        <taxon>Nocardiaceae</taxon>
        <taxon>Nocardia</taxon>
    </lineage>
</organism>
<name>A0A366D538_9NOCA</name>
<dbReference type="Pfam" id="PF12680">
    <property type="entry name" value="SnoaL_2"/>
    <property type="match status" value="1"/>
</dbReference>
<dbReference type="Gene3D" id="3.10.450.50">
    <property type="match status" value="1"/>
</dbReference>
<dbReference type="InterPro" id="IPR032710">
    <property type="entry name" value="NTF2-like_dom_sf"/>
</dbReference>
<keyword evidence="3" id="KW-1185">Reference proteome</keyword>
<feature type="domain" description="SnoaL-like" evidence="1">
    <location>
        <begin position="43"/>
        <end position="150"/>
    </location>
</feature>
<keyword evidence="2" id="KW-0413">Isomerase</keyword>
<gene>
    <name evidence="2" type="ORF">DFR74_116145</name>
</gene>
<sequence>MRVRVLTTAIVGVLALVAGIAIGTTPWASADAQPAGRAEELTRRILDAFERKDLNAIAALLDENASITIPLSFSGAQEPAGHFAGKDEVLGYVGQVTTNFRTLRFIDLRISVAGDGETTFAQANGDFVTADGRPYRNVYIYRFDWKDGRMLHADEYANPITLCQTFDNLDC</sequence>
<dbReference type="InterPro" id="IPR037401">
    <property type="entry name" value="SnoaL-like"/>
</dbReference>
<evidence type="ECO:0000259" key="1">
    <source>
        <dbReference type="Pfam" id="PF12680"/>
    </source>
</evidence>